<dbReference type="InParanoid" id="K3WQL9"/>
<reference evidence="2" key="2">
    <citation type="submission" date="2010-04" db="EMBL/GenBank/DDBJ databases">
        <authorList>
            <person name="Buell R."/>
            <person name="Hamilton J."/>
            <person name="Hostetler J."/>
        </authorList>
    </citation>
    <scope>NUCLEOTIDE SEQUENCE [LARGE SCALE GENOMIC DNA]</scope>
    <source>
        <strain evidence="2">DAOM:BR144</strain>
    </source>
</reference>
<evidence type="ECO:0000313" key="1">
    <source>
        <dbReference type="EnsemblProtists" id="PYU1_T007261"/>
    </source>
</evidence>
<accession>K3WQL9</accession>
<name>K3WQL9_GLOUD</name>
<keyword evidence="2" id="KW-1185">Reference proteome</keyword>
<dbReference type="AlphaFoldDB" id="K3WQL9"/>
<dbReference type="eggNOG" id="ENOG502SK0V">
    <property type="taxonomic scope" value="Eukaryota"/>
</dbReference>
<sequence>MLTSKSLNALAHAAFSMGSSSCMPTQADQRIRFAQFVDGVYTWVHHSLLQQQQRQPTTLSNLVSAIIAFVYQNKMFESLRLPLRRLLSLSVPDPLAFEAFSAQMREVYLSQSHHQLSFRSTLAKKQQSRCCWDRRWVFNSNSVSANHVVPSSSLQQMMEGQNKKPHVFSAWETLSFVHQLSSLGMWLENSTSLWIRSAFASPFSAPENDFSRAMHLTLDQKYRIFRMFPNGISTMAASSCGWVYGDYLGVFESATSIKVWFFAYAKPQSSCAVKTQESISARCIALHLKMLELAPCEQGQEPEGQQQVLHACVKVSHASFVHQEDLALLPSSDRHSIFRELEWTQNLEFELEYLQL</sequence>
<evidence type="ECO:0000313" key="2">
    <source>
        <dbReference type="Proteomes" id="UP000019132"/>
    </source>
</evidence>
<reference evidence="2" key="1">
    <citation type="journal article" date="2010" name="Genome Biol.">
        <title>Genome sequence of the necrotrophic plant pathogen Pythium ultimum reveals original pathogenicity mechanisms and effector repertoire.</title>
        <authorList>
            <person name="Levesque C.A."/>
            <person name="Brouwer H."/>
            <person name="Cano L."/>
            <person name="Hamilton J.P."/>
            <person name="Holt C."/>
            <person name="Huitema E."/>
            <person name="Raffaele S."/>
            <person name="Robideau G.P."/>
            <person name="Thines M."/>
            <person name="Win J."/>
            <person name="Zerillo M.M."/>
            <person name="Beakes G.W."/>
            <person name="Boore J.L."/>
            <person name="Busam D."/>
            <person name="Dumas B."/>
            <person name="Ferriera S."/>
            <person name="Fuerstenberg S.I."/>
            <person name="Gachon C.M."/>
            <person name="Gaulin E."/>
            <person name="Govers F."/>
            <person name="Grenville-Briggs L."/>
            <person name="Horner N."/>
            <person name="Hostetler J."/>
            <person name="Jiang R.H."/>
            <person name="Johnson J."/>
            <person name="Krajaejun T."/>
            <person name="Lin H."/>
            <person name="Meijer H.J."/>
            <person name="Moore B."/>
            <person name="Morris P."/>
            <person name="Phuntmart V."/>
            <person name="Puiu D."/>
            <person name="Shetty J."/>
            <person name="Stajich J.E."/>
            <person name="Tripathy S."/>
            <person name="Wawra S."/>
            <person name="van West P."/>
            <person name="Whitty B.R."/>
            <person name="Coutinho P.M."/>
            <person name="Henrissat B."/>
            <person name="Martin F."/>
            <person name="Thomas P.D."/>
            <person name="Tyler B.M."/>
            <person name="De Vries R.P."/>
            <person name="Kamoun S."/>
            <person name="Yandell M."/>
            <person name="Tisserat N."/>
            <person name="Buell C.R."/>
        </authorList>
    </citation>
    <scope>NUCLEOTIDE SEQUENCE</scope>
    <source>
        <strain evidence="2">DAOM:BR144</strain>
    </source>
</reference>
<organism evidence="1 2">
    <name type="scientific">Globisporangium ultimum (strain ATCC 200006 / CBS 805.95 / DAOM BR144)</name>
    <name type="common">Pythium ultimum</name>
    <dbReference type="NCBI Taxonomy" id="431595"/>
    <lineage>
        <taxon>Eukaryota</taxon>
        <taxon>Sar</taxon>
        <taxon>Stramenopiles</taxon>
        <taxon>Oomycota</taxon>
        <taxon>Peronosporomycetes</taxon>
        <taxon>Pythiales</taxon>
        <taxon>Pythiaceae</taxon>
        <taxon>Globisporangium</taxon>
    </lineage>
</organism>
<dbReference type="EMBL" id="GL376629">
    <property type="status" value="NOT_ANNOTATED_CDS"/>
    <property type="molecule type" value="Genomic_DNA"/>
</dbReference>
<dbReference type="PROSITE" id="PS51257">
    <property type="entry name" value="PROKAR_LIPOPROTEIN"/>
    <property type="match status" value="1"/>
</dbReference>
<dbReference type="VEuPathDB" id="FungiDB:PYU1_G007246"/>
<proteinExistence type="predicted"/>
<dbReference type="EnsemblProtists" id="PYU1_T007261">
    <property type="protein sequence ID" value="PYU1_T007261"/>
    <property type="gene ID" value="PYU1_G007246"/>
</dbReference>
<dbReference type="HOGENOM" id="CLU_779611_0_0_1"/>
<reference evidence="1" key="3">
    <citation type="submission" date="2015-02" db="UniProtKB">
        <authorList>
            <consortium name="EnsemblProtists"/>
        </authorList>
    </citation>
    <scope>IDENTIFICATION</scope>
    <source>
        <strain evidence="1">DAOM BR144</strain>
    </source>
</reference>
<protein>
    <submittedName>
        <fullName evidence="1">Uncharacterized protein</fullName>
    </submittedName>
</protein>
<dbReference type="Proteomes" id="UP000019132">
    <property type="component" value="Unassembled WGS sequence"/>
</dbReference>